<protein>
    <submittedName>
        <fullName evidence="2">Rrf2 family transcriptional regulator</fullName>
    </submittedName>
</protein>
<reference evidence="2 3" key="1">
    <citation type="journal article" date="2018" name="Nat. Biotechnol.">
        <title>A standardized bacterial taxonomy based on genome phylogeny substantially revises the tree of life.</title>
        <authorList>
            <person name="Parks D.H."/>
            <person name="Chuvochina M."/>
            <person name="Waite D.W."/>
            <person name="Rinke C."/>
            <person name="Skarshewski A."/>
            <person name="Chaumeil P.A."/>
            <person name="Hugenholtz P."/>
        </authorList>
    </citation>
    <scope>NUCLEOTIDE SEQUENCE [LARGE SCALE GENOMIC DNA]</scope>
    <source>
        <strain evidence="2">UBA8672</strain>
    </source>
</reference>
<accession>A0A3D5QAY2</accession>
<gene>
    <name evidence="2" type="ORF">DHM44_04050</name>
</gene>
<evidence type="ECO:0000256" key="1">
    <source>
        <dbReference type="ARBA" id="ARBA00023125"/>
    </source>
</evidence>
<dbReference type="PROSITE" id="PS51197">
    <property type="entry name" value="HTH_RRF2_2"/>
    <property type="match status" value="1"/>
</dbReference>
<evidence type="ECO:0000313" key="3">
    <source>
        <dbReference type="Proteomes" id="UP000262325"/>
    </source>
</evidence>
<dbReference type="InterPro" id="IPR030489">
    <property type="entry name" value="TR_Rrf2-type_CS"/>
</dbReference>
<dbReference type="AlphaFoldDB" id="A0A3D5QAY2"/>
<dbReference type="GO" id="GO:0005829">
    <property type="term" value="C:cytosol"/>
    <property type="evidence" value="ECO:0007669"/>
    <property type="project" value="TreeGrafter"/>
</dbReference>
<dbReference type="Pfam" id="PF02082">
    <property type="entry name" value="Rrf2"/>
    <property type="match status" value="1"/>
</dbReference>
<proteinExistence type="predicted"/>
<dbReference type="PANTHER" id="PTHR33221">
    <property type="entry name" value="WINGED HELIX-TURN-HELIX TRANSCRIPTIONAL REGULATOR, RRF2 FAMILY"/>
    <property type="match status" value="1"/>
</dbReference>
<dbReference type="InterPro" id="IPR000944">
    <property type="entry name" value="Tscrpt_reg_Rrf2"/>
</dbReference>
<dbReference type="InterPro" id="IPR036388">
    <property type="entry name" value="WH-like_DNA-bd_sf"/>
</dbReference>
<dbReference type="NCBIfam" id="TIGR00738">
    <property type="entry name" value="rrf2_super"/>
    <property type="match status" value="1"/>
</dbReference>
<dbReference type="PROSITE" id="PS01332">
    <property type="entry name" value="HTH_RRF2_1"/>
    <property type="match status" value="1"/>
</dbReference>
<dbReference type="EMBL" id="DPPF01000084">
    <property type="protein sequence ID" value="HCW92834.1"/>
    <property type="molecule type" value="Genomic_DNA"/>
</dbReference>
<dbReference type="GO" id="GO:0003700">
    <property type="term" value="F:DNA-binding transcription factor activity"/>
    <property type="evidence" value="ECO:0007669"/>
    <property type="project" value="TreeGrafter"/>
</dbReference>
<evidence type="ECO:0000313" key="2">
    <source>
        <dbReference type="EMBL" id="HCW92834.1"/>
    </source>
</evidence>
<dbReference type="PANTHER" id="PTHR33221:SF5">
    <property type="entry name" value="HTH-TYPE TRANSCRIPTIONAL REGULATOR ISCR"/>
    <property type="match status" value="1"/>
</dbReference>
<dbReference type="GO" id="GO:0003677">
    <property type="term" value="F:DNA binding"/>
    <property type="evidence" value="ECO:0007669"/>
    <property type="project" value="UniProtKB-KW"/>
</dbReference>
<dbReference type="Proteomes" id="UP000262325">
    <property type="component" value="Unassembled WGS sequence"/>
</dbReference>
<sequence length="141" mass="15892">MHVTAKTVYSIMAIVELANSPKGEALKVSKIAEKHGIPKRFLEISLSELRSSGIVDSKKGAKGGFFLSKNVEDISMYDIIKITESNVEIFNCEKYIENENCLLKSIFNSLNSEIANILKNMTFEDILKMLEDDRKVVNFII</sequence>
<comment type="caution">
    <text evidence="2">The sequence shown here is derived from an EMBL/GenBank/DDBJ whole genome shotgun (WGS) entry which is preliminary data.</text>
</comment>
<organism evidence="2 3">
    <name type="scientific">Flexistipes sinusarabici</name>
    <dbReference type="NCBI Taxonomy" id="2352"/>
    <lineage>
        <taxon>Bacteria</taxon>
        <taxon>Pseudomonadati</taxon>
        <taxon>Deferribacterota</taxon>
        <taxon>Deferribacteres</taxon>
        <taxon>Deferribacterales</taxon>
        <taxon>Flexistipitaceae</taxon>
        <taxon>Flexistipes</taxon>
    </lineage>
</organism>
<dbReference type="InterPro" id="IPR036390">
    <property type="entry name" value="WH_DNA-bd_sf"/>
</dbReference>
<name>A0A3D5QAY2_FLESI</name>
<dbReference type="Gene3D" id="1.10.10.10">
    <property type="entry name" value="Winged helix-like DNA-binding domain superfamily/Winged helix DNA-binding domain"/>
    <property type="match status" value="1"/>
</dbReference>
<dbReference type="SUPFAM" id="SSF46785">
    <property type="entry name" value="Winged helix' DNA-binding domain"/>
    <property type="match status" value="1"/>
</dbReference>
<keyword evidence="1" id="KW-0238">DNA-binding</keyword>